<reference evidence="7" key="1">
    <citation type="journal article" date="2017" name="Genome Biol.">
        <title>Comparative genomics reveals high biological diversity and specific adaptations in the industrially and medically important fungal genus Aspergillus.</title>
        <authorList>
            <person name="de Vries R.P."/>
            <person name="Riley R."/>
            <person name="Wiebenga A."/>
            <person name="Aguilar-Osorio G."/>
            <person name="Amillis S."/>
            <person name="Uchima C.A."/>
            <person name="Anderluh G."/>
            <person name="Asadollahi M."/>
            <person name="Askin M."/>
            <person name="Barry K."/>
            <person name="Battaglia E."/>
            <person name="Bayram O."/>
            <person name="Benocci T."/>
            <person name="Braus-Stromeyer S.A."/>
            <person name="Caldana C."/>
            <person name="Canovas D."/>
            <person name="Cerqueira G.C."/>
            <person name="Chen F."/>
            <person name="Chen W."/>
            <person name="Choi C."/>
            <person name="Clum A."/>
            <person name="Dos Santos R.A."/>
            <person name="Damasio A.R."/>
            <person name="Diallinas G."/>
            <person name="Emri T."/>
            <person name="Fekete E."/>
            <person name="Flipphi M."/>
            <person name="Freyberg S."/>
            <person name="Gallo A."/>
            <person name="Gournas C."/>
            <person name="Habgood R."/>
            <person name="Hainaut M."/>
            <person name="Harispe M.L."/>
            <person name="Henrissat B."/>
            <person name="Hilden K.S."/>
            <person name="Hope R."/>
            <person name="Hossain A."/>
            <person name="Karabika E."/>
            <person name="Karaffa L."/>
            <person name="Karanyi Z."/>
            <person name="Krasevec N."/>
            <person name="Kuo A."/>
            <person name="Kusch H."/>
            <person name="LaButti K."/>
            <person name="Lagendijk E.L."/>
            <person name="Lapidus A."/>
            <person name="Levasseur A."/>
            <person name="Lindquist E."/>
            <person name="Lipzen A."/>
            <person name="Logrieco A.F."/>
            <person name="MacCabe A."/>
            <person name="Maekelae M.R."/>
            <person name="Malavazi I."/>
            <person name="Melin P."/>
            <person name="Meyer V."/>
            <person name="Mielnichuk N."/>
            <person name="Miskei M."/>
            <person name="Molnar A.P."/>
            <person name="Mule G."/>
            <person name="Ngan C.Y."/>
            <person name="Orejas M."/>
            <person name="Orosz E."/>
            <person name="Ouedraogo J.P."/>
            <person name="Overkamp K.M."/>
            <person name="Park H.-S."/>
            <person name="Perrone G."/>
            <person name="Piumi F."/>
            <person name="Punt P.J."/>
            <person name="Ram A.F."/>
            <person name="Ramon A."/>
            <person name="Rauscher S."/>
            <person name="Record E."/>
            <person name="Riano-Pachon D.M."/>
            <person name="Robert V."/>
            <person name="Roehrig J."/>
            <person name="Ruller R."/>
            <person name="Salamov A."/>
            <person name="Salih N.S."/>
            <person name="Samson R.A."/>
            <person name="Sandor E."/>
            <person name="Sanguinetti M."/>
            <person name="Schuetze T."/>
            <person name="Sepcic K."/>
            <person name="Shelest E."/>
            <person name="Sherlock G."/>
            <person name="Sophianopoulou V."/>
            <person name="Squina F.M."/>
            <person name="Sun H."/>
            <person name="Susca A."/>
            <person name="Todd R.B."/>
            <person name="Tsang A."/>
            <person name="Unkles S.E."/>
            <person name="van de Wiele N."/>
            <person name="van Rossen-Uffink D."/>
            <person name="Oliveira J.V."/>
            <person name="Vesth T.C."/>
            <person name="Visser J."/>
            <person name="Yu J.-H."/>
            <person name="Zhou M."/>
            <person name="Andersen M.R."/>
            <person name="Archer D.B."/>
            <person name="Baker S.E."/>
            <person name="Benoit I."/>
            <person name="Brakhage A.A."/>
            <person name="Braus G.H."/>
            <person name="Fischer R."/>
            <person name="Frisvad J.C."/>
            <person name="Goldman G.H."/>
            <person name="Houbraken J."/>
            <person name="Oakley B."/>
            <person name="Pocsi I."/>
            <person name="Scazzocchio C."/>
            <person name="Seiboth B."/>
            <person name="vanKuyk P.A."/>
            <person name="Wortman J."/>
            <person name="Dyer P.S."/>
            <person name="Grigoriev I.V."/>
        </authorList>
    </citation>
    <scope>NUCLEOTIDE SEQUENCE [LARGE SCALE GENOMIC DNA]</scope>
    <source>
        <strain evidence="7">DTO 134E9</strain>
    </source>
</reference>
<evidence type="ECO:0000256" key="2">
    <source>
        <dbReference type="ARBA" id="ARBA00022679"/>
    </source>
</evidence>
<evidence type="ECO:0000313" key="7">
    <source>
        <dbReference type="Proteomes" id="UP000184383"/>
    </source>
</evidence>
<dbReference type="PANTHER" id="PTHR43285:SF2">
    <property type="entry name" value="ANTHRANILATE PHOSPHORIBOSYLTRANSFERASE"/>
    <property type="match status" value="1"/>
</dbReference>
<dbReference type="GeneID" id="63748219"/>
<keyword evidence="1" id="KW-0328">Glycosyltransferase</keyword>
<dbReference type="GO" id="GO:0004048">
    <property type="term" value="F:anthranilate phosphoribosyltransferase activity"/>
    <property type="evidence" value="ECO:0007669"/>
    <property type="project" value="InterPro"/>
</dbReference>
<dbReference type="SUPFAM" id="SSF52418">
    <property type="entry name" value="Nucleoside phosphorylase/phosphoribosyltransferase catalytic domain"/>
    <property type="match status" value="1"/>
</dbReference>
<keyword evidence="7" id="KW-1185">Reference proteome</keyword>
<evidence type="ECO:0000313" key="6">
    <source>
        <dbReference type="EMBL" id="OJJ40533.1"/>
    </source>
</evidence>
<feature type="domain" description="Glycosyl transferase family 3" evidence="4">
    <location>
        <begin position="108"/>
        <end position="374"/>
    </location>
</feature>
<dbReference type="VEuPathDB" id="FungiDB:ASPWEDRAFT_22701"/>
<evidence type="ECO:0000256" key="3">
    <source>
        <dbReference type="SAM" id="MobiDB-lite"/>
    </source>
</evidence>
<sequence length="424" mass="45893">MTSHPLDLQPGQVSISPLLKQLAYPANEIPVSALEIASAFALIFEDKLSAIQTAALLTLLHSTGKDREADVIAQCSSRMRDAASQIEKGPLEQAVKSRGKKEGNYNGGLCDIVGTGGDSHSTFNVSTTASIIASPLLMMAKHGNRAQTSFSGSADVLNAVAPVPPKISALNAENITKVYEATNYAFLFAPNFHQAMMYANPVRRGLGLRTIFNLMGPLANPLDWALEARVVGVAYQSLGPVFVEAIKQLGAKKALVVCGEEDMDEISCAGKTNCWRLSEYPNPAYQESGNDNEDDTPRTLVKVDTFQLHPSDFGLPTHPLTEVFGRKMPQDNAAKLMSILRNELPRDDPILDFVVMNVAALLVTSGICESETSNMGPEDDGKVITERGPGGGRWKEGARRARWAIESRSSLKSFEDFIEVTNKL</sequence>
<dbReference type="GO" id="GO:0005829">
    <property type="term" value="C:cytosol"/>
    <property type="evidence" value="ECO:0007669"/>
    <property type="project" value="TreeGrafter"/>
</dbReference>
<evidence type="ECO:0000256" key="1">
    <source>
        <dbReference type="ARBA" id="ARBA00022676"/>
    </source>
</evidence>
<keyword evidence="2" id="KW-0808">Transferase</keyword>
<dbReference type="GO" id="GO:0000162">
    <property type="term" value="P:L-tryptophan biosynthetic process"/>
    <property type="evidence" value="ECO:0007669"/>
    <property type="project" value="InterPro"/>
</dbReference>
<dbReference type="InterPro" id="IPR035902">
    <property type="entry name" value="Nuc_phospho_transferase"/>
</dbReference>
<gene>
    <name evidence="6" type="ORF">ASPWEDRAFT_22701</name>
</gene>
<dbReference type="FunFam" id="3.40.1030.10:FF:000008">
    <property type="entry name" value="Anthranilate phosphoribosyltransferase, putative"/>
    <property type="match status" value="1"/>
</dbReference>
<evidence type="ECO:0000259" key="4">
    <source>
        <dbReference type="Pfam" id="PF00591"/>
    </source>
</evidence>
<name>A0A1L9S038_ASPWE</name>
<dbReference type="InterPro" id="IPR000312">
    <property type="entry name" value="Glycosyl_Trfase_fam3"/>
</dbReference>
<dbReference type="OrthoDB" id="427800at2759"/>
<evidence type="ECO:0008006" key="8">
    <source>
        <dbReference type="Google" id="ProtNLM"/>
    </source>
</evidence>
<dbReference type="PANTHER" id="PTHR43285">
    <property type="entry name" value="ANTHRANILATE PHOSPHORIBOSYLTRANSFERASE"/>
    <property type="match status" value="1"/>
</dbReference>
<evidence type="ECO:0000259" key="5">
    <source>
        <dbReference type="Pfam" id="PF02885"/>
    </source>
</evidence>
<feature type="region of interest" description="Disordered" evidence="3">
    <location>
        <begin position="372"/>
        <end position="395"/>
    </location>
</feature>
<dbReference type="InterPro" id="IPR017459">
    <property type="entry name" value="Glycosyl_Trfase_fam3_N_dom"/>
</dbReference>
<feature type="domain" description="Glycosyl transferase family 3 N-terminal" evidence="5">
    <location>
        <begin position="31"/>
        <end position="83"/>
    </location>
</feature>
<organism evidence="6 7">
    <name type="scientific">Aspergillus wentii DTO 134E9</name>
    <dbReference type="NCBI Taxonomy" id="1073089"/>
    <lineage>
        <taxon>Eukaryota</taxon>
        <taxon>Fungi</taxon>
        <taxon>Dikarya</taxon>
        <taxon>Ascomycota</taxon>
        <taxon>Pezizomycotina</taxon>
        <taxon>Eurotiomycetes</taxon>
        <taxon>Eurotiomycetidae</taxon>
        <taxon>Eurotiales</taxon>
        <taxon>Aspergillaceae</taxon>
        <taxon>Aspergillus</taxon>
        <taxon>Aspergillus subgen. Cremei</taxon>
    </lineage>
</organism>
<dbReference type="Pfam" id="PF00591">
    <property type="entry name" value="Glycos_transf_3"/>
    <property type="match status" value="1"/>
</dbReference>
<dbReference type="STRING" id="1073089.A0A1L9S038"/>
<dbReference type="AlphaFoldDB" id="A0A1L9S038"/>
<dbReference type="RefSeq" id="XP_040694209.1">
    <property type="nucleotide sequence ID" value="XM_040832371.1"/>
</dbReference>
<accession>A0A1L9S038</accession>
<dbReference type="EMBL" id="KV878209">
    <property type="protein sequence ID" value="OJJ40533.1"/>
    <property type="molecule type" value="Genomic_DNA"/>
</dbReference>
<dbReference type="Gene3D" id="3.40.1030.10">
    <property type="entry name" value="Nucleoside phosphorylase/phosphoribosyltransferase catalytic domain"/>
    <property type="match status" value="1"/>
</dbReference>
<dbReference type="NCBIfam" id="TIGR01245">
    <property type="entry name" value="trpD"/>
    <property type="match status" value="1"/>
</dbReference>
<dbReference type="Proteomes" id="UP000184383">
    <property type="component" value="Unassembled WGS sequence"/>
</dbReference>
<protein>
    <recommendedName>
        <fullName evidence="8">Glycosyl transferase family 3 domain-containing protein</fullName>
    </recommendedName>
</protein>
<dbReference type="InterPro" id="IPR005940">
    <property type="entry name" value="Anthranilate_Pribosyl_Tfrase"/>
</dbReference>
<dbReference type="Pfam" id="PF02885">
    <property type="entry name" value="Glycos_trans_3N"/>
    <property type="match status" value="1"/>
</dbReference>
<proteinExistence type="predicted"/>